<feature type="transmembrane region" description="Helical" evidence="1">
    <location>
        <begin position="12"/>
        <end position="30"/>
    </location>
</feature>
<protein>
    <submittedName>
        <fullName evidence="2">Uncharacterized protein</fullName>
    </submittedName>
</protein>
<reference evidence="2" key="1">
    <citation type="submission" date="2019-03" db="EMBL/GenBank/DDBJ databases">
        <title>Single cell metagenomics reveals metabolic interactions within the superorganism composed of flagellate Streblomastix strix and complex community of Bacteroidetes bacteria on its surface.</title>
        <authorList>
            <person name="Treitli S.C."/>
            <person name="Kolisko M."/>
            <person name="Husnik F."/>
            <person name="Keeling P."/>
            <person name="Hampl V."/>
        </authorList>
    </citation>
    <scope>NUCLEOTIDE SEQUENCE</scope>
    <source>
        <strain evidence="2">STM</strain>
    </source>
</reference>
<dbReference type="EMBL" id="SNRY01003381">
    <property type="protein sequence ID" value="KAA6321186.1"/>
    <property type="molecule type" value="Genomic_DNA"/>
</dbReference>
<keyword evidence="1" id="KW-1133">Transmembrane helix</keyword>
<sequence>MKINQYSLQARVYPSFIVLMPVLLLAIFYITDFKIYLHYITAVISVGLTSYLLSQLGRDRGKNKENMLFKLIGGKPTTKILRHSNDILDDYTKERYYNALRSKINNISIPTLEEETQTPSKADEIYNSCAKYLISKTRDTEKYNLLFKENISYGFRRNLWGMKSWGLAILFVCFLIHLTIATNFFSSFSFTPTKDAFLYALFLFILIFWVFIVQPNWVKVVAIEYAKRLYETLEE</sequence>
<organism evidence="2">
    <name type="scientific">termite gut metagenome</name>
    <dbReference type="NCBI Taxonomy" id="433724"/>
    <lineage>
        <taxon>unclassified sequences</taxon>
        <taxon>metagenomes</taxon>
        <taxon>organismal metagenomes</taxon>
    </lineage>
</organism>
<proteinExistence type="predicted"/>
<feature type="transmembrane region" description="Helical" evidence="1">
    <location>
        <begin position="36"/>
        <end position="54"/>
    </location>
</feature>
<feature type="transmembrane region" description="Helical" evidence="1">
    <location>
        <begin position="197"/>
        <end position="218"/>
    </location>
</feature>
<keyword evidence="1" id="KW-0812">Transmembrane</keyword>
<evidence type="ECO:0000313" key="2">
    <source>
        <dbReference type="EMBL" id="KAA6321186.1"/>
    </source>
</evidence>
<comment type="caution">
    <text evidence="2">The sequence shown here is derived from an EMBL/GenBank/DDBJ whole genome shotgun (WGS) entry which is preliminary data.</text>
</comment>
<gene>
    <name evidence="2" type="ORF">EZS27_029135</name>
</gene>
<name>A0A5J4QH11_9ZZZZ</name>
<feature type="transmembrane region" description="Helical" evidence="1">
    <location>
        <begin position="165"/>
        <end position="185"/>
    </location>
</feature>
<keyword evidence="1" id="KW-0472">Membrane</keyword>
<dbReference type="AlphaFoldDB" id="A0A5J4QH11"/>
<evidence type="ECO:0000256" key="1">
    <source>
        <dbReference type="SAM" id="Phobius"/>
    </source>
</evidence>
<accession>A0A5J4QH11</accession>